<dbReference type="AlphaFoldDB" id="A0A1F6VEP6"/>
<dbReference type="InterPro" id="IPR051043">
    <property type="entry name" value="Sulfatase_Mod_Factor_Kinase"/>
</dbReference>
<dbReference type="Pfam" id="PF03781">
    <property type="entry name" value="FGE-sulfatase"/>
    <property type="match status" value="1"/>
</dbReference>
<evidence type="ECO:0000313" key="3">
    <source>
        <dbReference type="EMBL" id="OGI68049.1"/>
    </source>
</evidence>
<dbReference type="InterPro" id="IPR029058">
    <property type="entry name" value="AB_hydrolase_fold"/>
</dbReference>
<dbReference type="Gene3D" id="3.90.1580.10">
    <property type="entry name" value="paralog of FGE (formylglycine-generating enzyme)"/>
    <property type="match status" value="1"/>
</dbReference>
<feature type="chain" id="PRO_5009527217" description="Sulfatase-modifying factor enzyme-like domain-containing protein" evidence="1">
    <location>
        <begin position="25"/>
        <end position="832"/>
    </location>
</feature>
<evidence type="ECO:0000256" key="1">
    <source>
        <dbReference type="SAM" id="SignalP"/>
    </source>
</evidence>
<keyword evidence="1" id="KW-0732">Signal</keyword>
<comment type="caution">
    <text evidence="3">The sequence shown here is derived from an EMBL/GenBank/DDBJ whole genome shotgun (WGS) entry which is preliminary data.</text>
</comment>
<dbReference type="SUPFAM" id="SSF53474">
    <property type="entry name" value="alpha/beta-Hydrolases"/>
    <property type="match status" value="1"/>
</dbReference>
<organism evidence="3 4">
    <name type="scientific">Candidatus Nomurabacteria bacterium RIFCSPHIGHO2_01_FULL_42_15</name>
    <dbReference type="NCBI Taxonomy" id="1801742"/>
    <lineage>
        <taxon>Bacteria</taxon>
        <taxon>Candidatus Nomuraibacteriota</taxon>
    </lineage>
</organism>
<dbReference type="InterPro" id="IPR005532">
    <property type="entry name" value="SUMF_dom"/>
</dbReference>
<gene>
    <name evidence="3" type="ORF">A2738_02570</name>
</gene>
<dbReference type="PANTHER" id="PTHR23150:SF19">
    <property type="entry name" value="FORMYLGLYCINE-GENERATING ENZYME"/>
    <property type="match status" value="1"/>
</dbReference>
<name>A0A1F6VEP6_9BACT</name>
<reference evidence="3 4" key="1">
    <citation type="journal article" date="2016" name="Nat. Commun.">
        <title>Thousands of microbial genomes shed light on interconnected biogeochemical processes in an aquifer system.</title>
        <authorList>
            <person name="Anantharaman K."/>
            <person name="Brown C.T."/>
            <person name="Hug L.A."/>
            <person name="Sharon I."/>
            <person name="Castelle C.J."/>
            <person name="Probst A.J."/>
            <person name="Thomas B.C."/>
            <person name="Singh A."/>
            <person name="Wilkins M.J."/>
            <person name="Karaoz U."/>
            <person name="Brodie E.L."/>
            <person name="Williams K.H."/>
            <person name="Hubbard S.S."/>
            <person name="Banfield J.F."/>
        </authorList>
    </citation>
    <scope>NUCLEOTIDE SEQUENCE [LARGE SCALE GENOMIC DNA]</scope>
</reference>
<dbReference type="GO" id="GO:0120147">
    <property type="term" value="F:formylglycine-generating oxidase activity"/>
    <property type="evidence" value="ECO:0007669"/>
    <property type="project" value="TreeGrafter"/>
</dbReference>
<dbReference type="EMBL" id="MFTS01000005">
    <property type="protein sequence ID" value="OGI68049.1"/>
    <property type="molecule type" value="Genomic_DNA"/>
</dbReference>
<dbReference type="Proteomes" id="UP000178235">
    <property type="component" value="Unassembled WGS sequence"/>
</dbReference>
<sequence>MKTNPTKHWALLCAILMLNLRTIAQQVPVNMSWIPPGEFTMGNCMDTNEGSSIELPLRAIYLSAFYMDRTEISKALWDEVYVWAINHGYSFDNPGSWMINNSTSYLGGPPNRSRGTNHPVHTINWYDVVKWCNARSQKESRMPAYYTSATHSNIYRTGQVIMENSFVKWNAGYRLPTEAEWEKAARGGTNGHRFPWSEGDTITHSQANYNSRESEVYDTSPTRGLNCVFGCNGGYSVPNTSPVGYFPANGYGLHDMAGNVWEWCWDLYGTYPDGPQNNPLGAVSGSLRILRGGAWYDYTFAAVCRNSRRLPCDPIRVGFGSPSWFFYGLGFRTVLPGWFAPFANLPAPTQEVYSCSVTKQPGKSKLVIGTHGWNPDITWLDNMIGSINSYLTSRSLANWQVAPYKWLKGAQIPLIKGGPQTALENGKQEGKILGDCIAAQGWTDVYMFAHSAGAALIQATAERIRALSPNTKVYCVFLDPFVGFDYSGIYTYGNSADWAVNYFTRDISTGGEIWPFTQGLLVNAHNIDVTPLDPNKITTLKFHSSASGEFEPCTKTVTSHNWPLDFFMNTITGNGVTSDYEGFGFALSEDGNWPYPLVPYTPGNDPAQILGTPDPTCVTEVQLTPATWNNTLIDFTQSPTVQSDTGTILKRSDSSIKLSSGSPVWLATLVSSTNPLNVISFDTEFISLSGAQGLLTVVWDDQVIGSIDERIVSNNHYTFRYPNSIANSSHTLGLRLDSFTNIQSIVAITNIVLNQVGVSQPFSLSIGSEITNGVRIYQLTGEAGFEYNVQSSVNLVDWNDIAVLKNTNGAVRFFDQSSTNYPMRFYRAVAPY</sequence>
<dbReference type="InterPro" id="IPR042095">
    <property type="entry name" value="SUMF_sf"/>
</dbReference>
<proteinExistence type="predicted"/>
<dbReference type="PANTHER" id="PTHR23150">
    <property type="entry name" value="SULFATASE MODIFYING FACTOR 1, 2"/>
    <property type="match status" value="1"/>
</dbReference>
<evidence type="ECO:0000259" key="2">
    <source>
        <dbReference type="Pfam" id="PF03781"/>
    </source>
</evidence>
<evidence type="ECO:0000313" key="4">
    <source>
        <dbReference type="Proteomes" id="UP000178235"/>
    </source>
</evidence>
<dbReference type="SUPFAM" id="SSF56436">
    <property type="entry name" value="C-type lectin-like"/>
    <property type="match status" value="1"/>
</dbReference>
<feature type="signal peptide" evidence="1">
    <location>
        <begin position="1"/>
        <end position="24"/>
    </location>
</feature>
<protein>
    <recommendedName>
        <fullName evidence="2">Sulfatase-modifying factor enzyme-like domain-containing protein</fullName>
    </recommendedName>
</protein>
<dbReference type="InterPro" id="IPR016187">
    <property type="entry name" value="CTDL_fold"/>
</dbReference>
<accession>A0A1F6VEP6</accession>
<feature type="domain" description="Sulfatase-modifying factor enzyme-like" evidence="2">
    <location>
        <begin position="30"/>
        <end position="313"/>
    </location>
</feature>